<accession>A0AA38RMY1</accession>
<keyword evidence="2" id="KW-1133">Transmembrane helix</keyword>
<keyword evidence="2" id="KW-0812">Transmembrane</keyword>
<dbReference type="Proteomes" id="UP001174691">
    <property type="component" value="Unassembled WGS sequence"/>
</dbReference>
<feature type="region of interest" description="Disordered" evidence="1">
    <location>
        <begin position="45"/>
        <end position="80"/>
    </location>
</feature>
<dbReference type="EMBL" id="JANBVN010000167">
    <property type="protein sequence ID" value="KAJ9136976.1"/>
    <property type="molecule type" value="Genomic_DNA"/>
</dbReference>
<keyword evidence="4" id="KW-1185">Reference proteome</keyword>
<name>A0AA38RMY1_9PEZI</name>
<evidence type="ECO:0000313" key="3">
    <source>
        <dbReference type="EMBL" id="KAJ9136976.1"/>
    </source>
</evidence>
<feature type="compositionally biased region" description="Basic and acidic residues" evidence="1">
    <location>
        <begin position="45"/>
        <end position="57"/>
    </location>
</feature>
<evidence type="ECO:0000256" key="1">
    <source>
        <dbReference type="SAM" id="MobiDB-lite"/>
    </source>
</evidence>
<comment type="caution">
    <text evidence="3">The sequence shown here is derived from an EMBL/GenBank/DDBJ whole genome shotgun (WGS) entry which is preliminary data.</text>
</comment>
<feature type="transmembrane region" description="Helical" evidence="2">
    <location>
        <begin position="6"/>
        <end position="23"/>
    </location>
</feature>
<protein>
    <submittedName>
        <fullName evidence="3">Uncharacterized protein</fullName>
    </submittedName>
</protein>
<evidence type="ECO:0000313" key="4">
    <source>
        <dbReference type="Proteomes" id="UP001174691"/>
    </source>
</evidence>
<dbReference type="AlphaFoldDB" id="A0AA38RMY1"/>
<gene>
    <name evidence="3" type="ORF">NKR19_g8374</name>
</gene>
<organism evidence="3 4">
    <name type="scientific">Coniochaeta hoffmannii</name>
    <dbReference type="NCBI Taxonomy" id="91930"/>
    <lineage>
        <taxon>Eukaryota</taxon>
        <taxon>Fungi</taxon>
        <taxon>Dikarya</taxon>
        <taxon>Ascomycota</taxon>
        <taxon>Pezizomycotina</taxon>
        <taxon>Sordariomycetes</taxon>
        <taxon>Sordariomycetidae</taxon>
        <taxon>Coniochaetales</taxon>
        <taxon>Coniochaetaceae</taxon>
        <taxon>Coniochaeta</taxon>
    </lineage>
</organism>
<sequence length="100" mass="11824">MTPEILPVMVLALVLLLSLSLWGRRWILKRREEEDLKPYRARLDERMKRRERERAEQKATASQKRQQKIVHVTRTTAKAEDGDGELMERLRKLRAPGGMM</sequence>
<keyword evidence="2" id="KW-0472">Membrane</keyword>
<reference evidence="3" key="1">
    <citation type="submission" date="2022-07" db="EMBL/GenBank/DDBJ databases">
        <title>Fungi with potential for degradation of polypropylene.</title>
        <authorList>
            <person name="Gostincar C."/>
        </authorList>
    </citation>
    <scope>NUCLEOTIDE SEQUENCE</scope>
    <source>
        <strain evidence="3">EXF-13287</strain>
    </source>
</reference>
<evidence type="ECO:0000256" key="2">
    <source>
        <dbReference type="SAM" id="Phobius"/>
    </source>
</evidence>
<proteinExistence type="predicted"/>